<feature type="domain" description="Amine oxidase" evidence="6">
    <location>
        <begin position="13"/>
        <end position="478"/>
    </location>
</feature>
<dbReference type="NCBIfam" id="TIGR02734">
    <property type="entry name" value="crtI_fam"/>
    <property type="match status" value="1"/>
</dbReference>
<dbReference type="Pfam" id="PF01593">
    <property type="entry name" value="Amino_oxidase"/>
    <property type="match status" value="1"/>
</dbReference>
<evidence type="ECO:0000256" key="1">
    <source>
        <dbReference type="ARBA" id="ARBA00004829"/>
    </source>
</evidence>
<dbReference type="PANTHER" id="PTHR43734:SF1">
    <property type="entry name" value="PHYTOENE DESATURASE"/>
    <property type="match status" value="1"/>
</dbReference>
<dbReference type="SUPFAM" id="SSF51905">
    <property type="entry name" value="FAD/NAD(P)-binding domain"/>
    <property type="match status" value="1"/>
</dbReference>
<evidence type="ECO:0000256" key="3">
    <source>
        <dbReference type="ARBA" id="ARBA00023002"/>
    </source>
</evidence>
<evidence type="ECO:0000259" key="6">
    <source>
        <dbReference type="Pfam" id="PF01593"/>
    </source>
</evidence>
<keyword evidence="2 5" id="KW-0125">Carotenoid biosynthesis</keyword>
<dbReference type="Gene3D" id="3.50.50.60">
    <property type="entry name" value="FAD/NAD(P)-binding domain"/>
    <property type="match status" value="2"/>
</dbReference>
<protein>
    <submittedName>
        <fullName evidence="7">Phytoene desaturase family protein</fullName>
    </submittedName>
</protein>
<evidence type="ECO:0000256" key="5">
    <source>
        <dbReference type="RuleBase" id="RU362075"/>
    </source>
</evidence>
<sequence length="496" mass="56502">MKKKEIAIVGGGIGGLVTALLLSKQGEFKISIFEKQDKVGGRMDFVEKNGYKIDKGPTIILLPDMLTSILEEGGIPKERLPLMACNPLYHIHYPDGQVYRKYADIERQVEELNQTFPGEEQGFRRFMEDMSVRFTDGRRSFLERSFTNKLSFFTGKNLSTLLKLKAYQNVRRMTETYFSHPKLVDAYTLQTLYIGGHPNYSPAMYSLVSYSEHAHGIWYLKGGYASLIQILKDELEERGVAIHISSNVEQVNIEQKTCRGITVNGERKHFDKVIMNGDFPMMNHLVDETVQSKRKYTPSSGCMLLYMGLDKVYHDETIHKFFMSENFDKHMEQVFDTQVLPEDPSFYTFHPSIIDETLAPEGKGVLYTLVPVPANAQIDWKKEKHMFVEKIIDEMERRGFPDLRKHIEWMDIRTPEDAKEDGLFEGGSFGIAPTLLQSGVFRPQLKPYAIDELYAVGASIHPGGGVPIVMQGAKLLADHLLKETIDQPLNERGVNV</sequence>
<evidence type="ECO:0000256" key="4">
    <source>
        <dbReference type="ARBA" id="ARBA00038322"/>
    </source>
</evidence>
<dbReference type="PANTHER" id="PTHR43734">
    <property type="entry name" value="PHYTOENE DESATURASE"/>
    <property type="match status" value="1"/>
</dbReference>
<dbReference type="InterPro" id="IPR014105">
    <property type="entry name" value="Carotenoid/retinoid_OxRdtase"/>
</dbReference>
<evidence type="ECO:0000313" key="8">
    <source>
        <dbReference type="Proteomes" id="UP001596990"/>
    </source>
</evidence>
<proteinExistence type="inferred from homology"/>
<evidence type="ECO:0000313" key="7">
    <source>
        <dbReference type="EMBL" id="MFD1017963.1"/>
    </source>
</evidence>
<keyword evidence="3 5" id="KW-0560">Oxidoreductase</keyword>
<comment type="similarity">
    <text evidence="4">Belongs to the carotenoid/retinoid oxidoreductase family. CrtN subfamily.</text>
</comment>
<dbReference type="EMBL" id="JBHTKL010000001">
    <property type="protein sequence ID" value="MFD1017963.1"/>
    <property type="molecule type" value="Genomic_DNA"/>
</dbReference>
<organism evidence="7 8">
    <name type="scientific">Thalassobacillus hwangdonensis</name>
    <dbReference type="NCBI Taxonomy" id="546108"/>
    <lineage>
        <taxon>Bacteria</taxon>
        <taxon>Bacillati</taxon>
        <taxon>Bacillota</taxon>
        <taxon>Bacilli</taxon>
        <taxon>Bacillales</taxon>
        <taxon>Bacillaceae</taxon>
        <taxon>Thalassobacillus</taxon>
    </lineage>
</organism>
<accession>A0ABW3L070</accession>
<dbReference type="RefSeq" id="WP_386056115.1">
    <property type="nucleotide sequence ID" value="NZ_JBHTKL010000001.1"/>
</dbReference>
<name>A0ABW3L070_9BACI</name>
<dbReference type="Proteomes" id="UP001596990">
    <property type="component" value="Unassembled WGS sequence"/>
</dbReference>
<gene>
    <name evidence="7" type="ORF">ACFQ2J_02025</name>
</gene>
<evidence type="ECO:0000256" key="2">
    <source>
        <dbReference type="ARBA" id="ARBA00022746"/>
    </source>
</evidence>
<comment type="caution">
    <text evidence="7">The sequence shown here is derived from an EMBL/GenBank/DDBJ whole genome shotgun (WGS) entry which is preliminary data.</text>
</comment>
<keyword evidence="8" id="KW-1185">Reference proteome</keyword>
<comment type="pathway">
    <text evidence="1 5">Carotenoid biosynthesis.</text>
</comment>
<dbReference type="InterPro" id="IPR002937">
    <property type="entry name" value="Amino_oxidase"/>
</dbReference>
<reference evidence="8" key="1">
    <citation type="journal article" date="2019" name="Int. J. Syst. Evol. Microbiol.">
        <title>The Global Catalogue of Microorganisms (GCM) 10K type strain sequencing project: providing services to taxonomists for standard genome sequencing and annotation.</title>
        <authorList>
            <consortium name="The Broad Institute Genomics Platform"/>
            <consortium name="The Broad Institute Genome Sequencing Center for Infectious Disease"/>
            <person name="Wu L."/>
            <person name="Ma J."/>
        </authorList>
    </citation>
    <scope>NUCLEOTIDE SEQUENCE [LARGE SCALE GENOMIC DNA]</scope>
    <source>
        <strain evidence="8">CCUG 56607</strain>
    </source>
</reference>
<dbReference type="PRINTS" id="PR00419">
    <property type="entry name" value="ADXRDTASE"/>
</dbReference>
<dbReference type="InterPro" id="IPR036188">
    <property type="entry name" value="FAD/NAD-bd_sf"/>
</dbReference>